<dbReference type="Proteomes" id="UP001054945">
    <property type="component" value="Unassembled WGS sequence"/>
</dbReference>
<evidence type="ECO:0000313" key="1">
    <source>
        <dbReference type="EMBL" id="GIX92685.1"/>
    </source>
</evidence>
<organism evidence="1 2">
    <name type="scientific">Caerostris extrusa</name>
    <name type="common">Bark spider</name>
    <name type="synonym">Caerostris bankana</name>
    <dbReference type="NCBI Taxonomy" id="172846"/>
    <lineage>
        <taxon>Eukaryota</taxon>
        <taxon>Metazoa</taxon>
        <taxon>Ecdysozoa</taxon>
        <taxon>Arthropoda</taxon>
        <taxon>Chelicerata</taxon>
        <taxon>Arachnida</taxon>
        <taxon>Araneae</taxon>
        <taxon>Araneomorphae</taxon>
        <taxon>Entelegynae</taxon>
        <taxon>Araneoidea</taxon>
        <taxon>Araneidae</taxon>
        <taxon>Caerostris</taxon>
    </lineage>
</organism>
<protein>
    <submittedName>
        <fullName evidence="1">Uncharacterized protein</fullName>
    </submittedName>
</protein>
<dbReference type="EMBL" id="BPLR01004147">
    <property type="protein sequence ID" value="GIX92685.1"/>
    <property type="molecule type" value="Genomic_DNA"/>
</dbReference>
<dbReference type="AlphaFoldDB" id="A0AAV4P7W0"/>
<comment type="caution">
    <text evidence="1">The sequence shown here is derived from an EMBL/GenBank/DDBJ whole genome shotgun (WGS) entry which is preliminary data.</text>
</comment>
<accession>A0AAV4P7W0</accession>
<name>A0AAV4P7W0_CAEEX</name>
<gene>
    <name evidence="1" type="ORF">CEXT_224251</name>
</gene>
<evidence type="ECO:0000313" key="2">
    <source>
        <dbReference type="Proteomes" id="UP001054945"/>
    </source>
</evidence>
<keyword evidence="2" id="KW-1185">Reference proteome</keyword>
<sequence length="81" mass="9052">MQMRQRDVAALDTKIHEGVSGKAKMMLCVMMPLWSSFYQSSLSVGACEKPPPPPAVCNFPTGRHPTEGLVFRPQRDHLCHN</sequence>
<proteinExistence type="predicted"/>
<reference evidence="1 2" key="1">
    <citation type="submission" date="2021-06" db="EMBL/GenBank/DDBJ databases">
        <title>Caerostris extrusa draft genome.</title>
        <authorList>
            <person name="Kono N."/>
            <person name="Arakawa K."/>
        </authorList>
    </citation>
    <scope>NUCLEOTIDE SEQUENCE [LARGE SCALE GENOMIC DNA]</scope>
</reference>